<evidence type="ECO:0000256" key="1">
    <source>
        <dbReference type="SAM" id="MobiDB-lite"/>
    </source>
</evidence>
<organism evidence="2 3">
    <name type="scientific">Actinokineospora diospyrosa</name>
    <dbReference type="NCBI Taxonomy" id="103728"/>
    <lineage>
        <taxon>Bacteria</taxon>
        <taxon>Bacillati</taxon>
        <taxon>Actinomycetota</taxon>
        <taxon>Actinomycetes</taxon>
        <taxon>Pseudonocardiales</taxon>
        <taxon>Pseudonocardiaceae</taxon>
        <taxon>Actinokineospora</taxon>
    </lineage>
</organism>
<comment type="caution">
    <text evidence="2">The sequence shown here is derived from an EMBL/GenBank/DDBJ whole genome shotgun (WGS) entry which is preliminary data.</text>
</comment>
<evidence type="ECO:0000313" key="2">
    <source>
        <dbReference type="EMBL" id="MCP2270702.1"/>
    </source>
</evidence>
<dbReference type="Proteomes" id="UP001205185">
    <property type="component" value="Unassembled WGS sequence"/>
</dbReference>
<feature type="region of interest" description="Disordered" evidence="1">
    <location>
        <begin position="19"/>
        <end position="42"/>
    </location>
</feature>
<reference evidence="2 3" key="1">
    <citation type="submission" date="2022-06" db="EMBL/GenBank/DDBJ databases">
        <title>Genomic Encyclopedia of Archaeal and Bacterial Type Strains, Phase II (KMG-II): from individual species to whole genera.</title>
        <authorList>
            <person name="Goeker M."/>
        </authorList>
    </citation>
    <scope>NUCLEOTIDE SEQUENCE [LARGE SCALE GENOMIC DNA]</scope>
    <source>
        <strain evidence="2 3">DSM 44255</strain>
    </source>
</reference>
<dbReference type="EMBL" id="JAMTCO010000007">
    <property type="protein sequence ID" value="MCP2270702.1"/>
    <property type="molecule type" value="Genomic_DNA"/>
</dbReference>
<gene>
    <name evidence="2" type="ORF">LV75_003203</name>
</gene>
<evidence type="ECO:0000313" key="3">
    <source>
        <dbReference type="Proteomes" id="UP001205185"/>
    </source>
</evidence>
<accession>A0ABT1IDI9</accession>
<name>A0ABT1IDI9_9PSEU</name>
<keyword evidence="3" id="KW-1185">Reference proteome</keyword>
<proteinExistence type="predicted"/>
<protein>
    <submittedName>
        <fullName evidence="2">Uncharacterized protein</fullName>
    </submittedName>
</protein>
<sequence>MPVYLGNRVPGLLNSVGDTGQVQQRSQRIGHVSDTTGGFADR</sequence>